<dbReference type="Proteomes" id="UP000515847">
    <property type="component" value="Chromosome"/>
</dbReference>
<dbReference type="RefSeq" id="WP_034425968.1">
    <property type="nucleotide sequence ID" value="NZ_CP045798.1"/>
</dbReference>
<dbReference type="AlphaFoldDB" id="A0A7G6E5N4"/>
<sequence length="228" mass="26167">MMKKLLTLTLCLILIFSLTAPAFAQDHSVTIIESKIYTTEQGVREEGSYSYKGKIYTYVLDRGKDGSFRNVVTEKESNTTEVYTYDKENRKLYLNGSTLVSETKVTKIKIDKPRNNGITIMGYSSASHFIEYGSTYFDMITVAAVASALAADIPSPYNKALAIASVYVAGYAGINTTWWKKDYWRYYDYTSGGYYYPYMDDITCYAYWDSQRTNCYDTEYWQEYAPLP</sequence>
<organism evidence="2 3">
    <name type="scientific">Thermanaerosceptrum fracticalcis</name>
    <dbReference type="NCBI Taxonomy" id="1712410"/>
    <lineage>
        <taxon>Bacteria</taxon>
        <taxon>Bacillati</taxon>
        <taxon>Bacillota</taxon>
        <taxon>Clostridia</taxon>
        <taxon>Eubacteriales</taxon>
        <taxon>Peptococcaceae</taxon>
        <taxon>Thermanaerosceptrum</taxon>
    </lineage>
</organism>
<dbReference type="EMBL" id="CP045798">
    <property type="protein sequence ID" value="QNB47388.1"/>
    <property type="molecule type" value="Genomic_DNA"/>
</dbReference>
<keyword evidence="3" id="KW-1185">Reference proteome</keyword>
<keyword evidence="1" id="KW-0732">Signal</keyword>
<feature type="chain" id="PRO_5028955437" description="RHS repeat-associated core domain-containing protein" evidence="1">
    <location>
        <begin position="25"/>
        <end position="228"/>
    </location>
</feature>
<evidence type="ECO:0000313" key="3">
    <source>
        <dbReference type="Proteomes" id="UP000515847"/>
    </source>
</evidence>
<dbReference type="KEGG" id="tfr:BR63_14475"/>
<reference evidence="2 3" key="1">
    <citation type="journal article" date="2019" name="Front. Microbiol.">
        <title>Thermoanaerosceptrum fracticalcis gen. nov. sp. nov., a Novel Fumarate-Fermenting Microorganism From a Deep Fractured Carbonate Aquifer of the US Great Basin.</title>
        <authorList>
            <person name="Hamilton-Brehm S.D."/>
            <person name="Stewart L.E."/>
            <person name="Zavarin M."/>
            <person name="Caldwell M."/>
            <person name="Lawson P.A."/>
            <person name="Onstott T.C."/>
            <person name="Grzymski J."/>
            <person name="Neveux I."/>
            <person name="Lollar B.S."/>
            <person name="Russell C.E."/>
            <person name="Moser D.P."/>
        </authorList>
    </citation>
    <scope>NUCLEOTIDE SEQUENCE [LARGE SCALE GENOMIC DNA]</scope>
    <source>
        <strain evidence="2 3">DRI-13</strain>
    </source>
</reference>
<protein>
    <recommendedName>
        <fullName evidence="4">RHS repeat-associated core domain-containing protein</fullName>
    </recommendedName>
</protein>
<feature type="signal peptide" evidence="1">
    <location>
        <begin position="1"/>
        <end position="24"/>
    </location>
</feature>
<evidence type="ECO:0000313" key="2">
    <source>
        <dbReference type="EMBL" id="QNB47388.1"/>
    </source>
</evidence>
<evidence type="ECO:0008006" key="4">
    <source>
        <dbReference type="Google" id="ProtNLM"/>
    </source>
</evidence>
<accession>A0A7G6E5N4</accession>
<gene>
    <name evidence="2" type="ORF">BR63_14475</name>
</gene>
<evidence type="ECO:0000256" key="1">
    <source>
        <dbReference type="SAM" id="SignalP"/>
    </source>
</evidence>
<name>A0A7G6E5N4_THEFR</name>
<proteinExistence type="predicted"/>